<protein>
    <recommendedName>
        <fullName evidence="3">lactoylglutathione lyase</fullName>
        <ecNumber evidence="3">4.4.1.5</ecNumber>
    </recommendedName>
    <alternativeName>
        <fullName evidence="8">Aldoketomutase</fullName>
    </alternativeName>
    <alternativeName>
        <fullName evidence="7">Ketone-aldehyde mutase</fullName>
    </alternativeName>
    <alternativeName>
        <fullName evidence="9">Methylglyoxalase</fullName>
    </alternativeName>
    <alternativeName>
        <fullName evidence="10">S-D-lactoylglutathione methylglyoxal lyase</fullName>
    </alternativeName>
</protein>
<evidence type="ECO:0000256" key="6">
    <source>
        <dbReference type="ARBA" id="ARBA00023239"/>
    </source>
</evidence>
<keyword evidence="4 11" id="KW-0479">Metal-binding</keyword>
<evidence type="ECO:0000313" key="15">
    <source>
        <dbReference type="Proteomes" id="UP000478008"/>
    </source>
</evidence>
<evidence type="ECO:0000256" key="3">
    <source>
        <dbReference type="ARBA" id="ARBA00012081"/>
    </source>
</evidence>
<comment type="similarity">
    <text evidence="2">Belongs to the glyoxalase I family.</text>
</comment>
<organism evidence="14 15">
    <name type="scientific">Dekkera bruxellensis</name>
    <name type="common">Brettanomyces custersii</name>
    <dbReference type="NCBI Taxonomy" id="5007"/>
    <lineage>
        <taxon>Eukaryota</taxon>
        <taxon>Fungi</taxon>
        <taxon>Dikarya</taxon>
        <taxon>Ascomycota</taxon>
        <taxon>Saccharomycotina</taxon>
        <taxon>Pichiomycetes</taxon>
        <taxon>Pichiales</taxon>
        <taxon>Pichiaceae</taxon>
        <taxon>Brettanomyces</taxon>
    </lineage>
</organism>
<evidence type="ECO:0000256" key="11">
    <source>
        <dbReference type="PIRSR" id="PIRSR604361-3"/>
    </source>
</evidence>
<dbReference type="EMBL" id="CABFWN010000002">
    <property type="protein sequence ID" value="VUG17297.1"/>
    <property type="molecule type" value="Genomic_DNA"/>
</dbReference>
<evidence type="ECO:0000313" key="14">
    <source>
        <dbReference type="EMBL" id="VUG17297.1"/>
    </source>
</evidence>
<dbReference type="AlphaFoldDB" id="A0A7D9CW92"/>
<dbReference type="Pfam" id="PF00903">
    <property type="entry name" value="Glyoxalase"/>
    <property type="match status" value="2"/>
</dbReference>
<keyword evidence="5 11" id="KW-0862">Zinc</keyword>
<feature type="binding site" evidence="11">
    <location>
        <position position="252"/>
    </location>
    <ligand>
        <name>Zn(2+)</name>
        <dbReference type="ChEBI" id="CHEBI:29105"/>
        <note>ligand shared between dimeric partners</note>
    </ligand>
</feature>
<proteinExistence type="inferred from homology"/>
<evidence type="ECO:0000256" key="1">
    <source>
        <dbReference type="ARBA" id="ARBA00005008"/>
    </source>
</evidence>
<keyword evidence="15" id="KW-1185">Reference proteome</keyword>
<evidence type="ECO:0000313" key="16">
    <source>
        <dbReference type="Proteomes" id="UP000568158"/>
    </source>
</evidence>
<name>A0A7D9CW92_DEKBR</name>
<feature type="domain" description="VOC" evidence="12">
    <location>
        <begin position="155"/>
        <end position="302"/>
    </location>
</feature>
<reference evidence="13 16" key="2">
    <citation type="journal article" date="2020" name="Appl. Microbiol. Biotechnol.">
        <title>Targeted gene deletion in Brettanomyces bruxellensis with an expression-free CRISPR-Cas9 system.</title>
        <authorList>
            <person name="Varela C."/>
            <person name="Bartel C."/>
            <person name="Onetto C."/>
            <person name="Borneman A."/>
        </authorList>
    </citation>
    <scope>NUCLEOTIDE SEQUENCE [LARGE SCALE GENOMIC DNA]</scope>
    <source>
        <strain evidence="13 16">AWRI1613</strain>
    </source>
</reference>
<dbReference type="GO" id="GO:0004462">
    <property type="term" value="F:lactoylglutathione lyase activity"/>
    <property type="evidence" value="ECO:0007669"/>
    <property type="project" value="UniProtKB-EC"/>
</dbReference>
<dbReference type="EC" id="4.4.1.5" evidence="3"/>
<gene>
    <name evidence="14" type="primary">GLO1</name>
    <name evidence="14" type="ORF">DEBR0S2_03444G</name>
    <name evidence="13" type="ORF">HII12_003774</name>
</gene>
<dbReference type="EMBL" id="JABCYN010000031">
    <property type="protein sequence ID" value="KAF6009197.1"/>
    <property type="molecule type" value="Genomic_DNA"/>
</dbReference>
<keyword evidence="6" id="KW-0456">Lyase</keyword>
<feature type="domain" description="VOC" evidence="12">
    <location>
        <begin position="4"/>
        <end position="140"/>
    </location>
</feature>
<evidence type="ECO:0000256" key="9">
    <source>
        <dbReference type="ARBA" id="ARBA00032460"/>
    </source>
</evidence>
<evidence type="ECO:0000256" key="10">
    <source>
        <dbReference type="ARBA" id="ARBA00033298"/>
    </source>
</evidence>
<dbReference type="SUPFAM" id="SSF54593">
    <property type="entry name" value="Glyoxalase/Bleomycin resistance protein/Dihydroxybiphenyl dioxygenase"/>
    <property type="match status" value="2"/>
</dbReference>
<evidence type="ECO:0000259" key="12">
    <source>
        <dbReference type="PROSITE" id="PS51819"/>
    </source>
</evidence>
<dbReference type="Gene3D" id="3.10.180.10">
    <property type="entry name" value="2,3-Dihydroxybiphenyl 1,2-Dioxygenase, domain 1"/>
    <property type="match status" value="2"/>
</dbReference>
<dbReference type="InterPro" id="IPR018146">
    <property type="entry name" value="Glyoxalase_1_CS"/>
</dbReference>
<sequence>MVSGITNLTSLHVSNLKASVKFYKDAFGFKELSHVKTAKYESSFIGLDTAKHPGYGKPISQRSGVVELRQDSTSVKIYNGNTEPYRGFGHLCVSVSNIVAAQKHLLAAGVTFKKRLEDGRQKDIAFVQDPDTYWIELIENKLDKKDGVYDIESNRLNHTMIRVRDPQKSLAFYQGVLGMKLFKKKDFPNAKFTLYFLGYDSDPNYVEDSDDVVYRARRESILELTHNWGTESDDKFSYYVFGKDQGIVGFDHFVVSIPDAEKFSKELGDSSSVVSKYNENPDAKNAIVLQDPDGYKVYVQSQ</sequence>
<dbReference type="NCBIfam" id="TIGR00068">
    <property type="entry name" value="glyox_I"/>
    <property type="match status" value="1"/>
</dbReference>
<dbReference type="InterPro" id="IPR004361">
    <property type="entry name" value="Glyoxalase_1"/>
</dbReference>
<evidence type="ECO:0000256" key="4">
    <source>
        <dbReference type="ARBA" id="ARBA00022723"/>
    </source>
</evidence>
<dbReference type="InterPro" id="IPR037523">
    <property type="entry name" value="VOC_core"/>
</dbReference>
<comment type="pathway">
    <text evidence="1">Secondary metabolite metabolism; methylglyoxal degradation; (R)-lactate from methylglyoxal: step 1/2.</text>
</comment>
<dbReference type="PANTHER" id="PTHR10374">
    <property type="entry name" value="LACTOYLGLUTATHIONE LYASE GLYOXALASE I"/>
    <property type="match status" value="1"/>
</dbReference>
<accession>A0A7D9CW92</accession>
<dbReference type="InterPro" id="IPR029068">
    <property type="entry name" value="Glyas_Bleomycin-R_OHBP_Dase"/>
</dbReference>
<evidence type="ECO:0000313" key="13">
    <source>
        <dbReference type="EMBL" id="KAF6009197.1"/>
    </source>
</evidence>
<dbReference type="Proteomes" id="UP000478008">
    <property type="component" value="Unassembled WGS sequence"/>
</dbReference>
<dbReference type="InterPro" id="IPR004360">
    <property type="entry name" value="Glyas_Fos-R_dOase_dom"/>
</dbReference>
<evidence type="ECO:0000256" key="8">
    <source>
        <dbReference type="ARBA" id="ARBA00030892"/>
    </source>
</evidence>
<evidence type="ECO:0000256" key="2">
    <source>
        <dbReference type="ARBA" id="ARBA00010363"/>
    </source>
</evidence>
<dbReference type="PROSITE" id="PS00934">
    <property type="entry name" value="GLYOXALASE_I_1"/>
    <property type="match status" value="1"/>
</dbReference>
<evidence type="ECO:0000256" key="5">
    <source>
        <dbReference type="ARBA" id="ARBA00022833"/>
    </source>
</evidence>
<comment type="cofactor">
    <cofactor evidence="11">
        <name>Zn(2+)</name>
        <dbReference type="ChEBI" id="CHEBI:29105"/>
    </cofactor>
    <text evidence="11">Binds 1 zinc ion per subunit. In the homodimer, two zinc ions are bound between subunits.</text>
</comment>
<dbReference type="OMA" id="AYHAGNT"/>
<dbReference type="PANTHER" id="PTHR10374:SF30">
    <property type="entry name" value="LACTOYLGLUTATHIONE LYASE"/>
    <property type="match status" value="1"/>
</dbReference>
<dbReference type="PROSITE" id="PS51819">
    <property type="entry name" value="VOC"/>
    <property type="match status" value="2"/>
</dbReference>
<dbReference type="CDD" id="cd07233">
    <property type="entry name" value="GlxI_Zn"/>
    <property type="match status" value="1"/>
</dbReference>
<dbReference type="GO" id="GO:0046872">
    <property type="term" value="F:metal ion binding"/>
    <property type="evidence" value="ECO:0007669"/>
    <property type="project" value="UniProtKB-KW"/>
</dbReference>
<reference evidence="14 15" key="1">
    <citation type="submission" date="2019-07" db="EMBL/GenBank/DDBJ databases">
        <authorList>
            <person name="Friedrich A."/>
            <person name="Schacherer J."/>
        </authorList>
    </citation>
    <scope>NUCLEOTIDE SEQUENCE [LARGE SCALE GENOMIC DNA]</scope>
</reference>
<feature type="binding site" evidence="11">
    <location>
        <position position="223"/>
    </location>
    <ligand>
        <name>Zn(2+)</name>
        <dbReference type="ChEBI" id="CHEBI:29105"/>
        <note>ligand shared between dimeric partners</note>
    </ligand>
</feature>
<dbReference type="Proteomes" id="UP000568158">
    <property type="component" value="Unassembled WGS sequence"/>
</dbReference>
<evidence type="ECO:0000256" key="7">
    <source>
        <dbReference type="ARBA" id="ARBA00030291"/>
    </source>
</evidence>